<name>A0A7Y6IF74_9ACTN</name>
<dbReference type="PANTHER" id="PTHR39428">
    <property type="entry name" value="F420H(2)-DEPENDENT QUINONE REDUCTASE RV1261C"/>
    <property type="match status" value="1"/>
</dbReference>
<organism evidence="3 4">
    <name type="scientific">Nonomuraea montanisoli</name>
    <dbReference type="NCBI Taxonomy" id="2741721"/>
    <lineage>
        <taxon>Bacteria</taxon>
        <taxon>Bacillati</taxon>
        <taxon>Actinomycetota</taxon>
        <taxon>Actinomycetes</taxon>
        <taxon>Streptosporangiales</taxon>
        <taxon>Streptosporangiaceae</taxon>
        <taxon>Nonomuraea</taxon>
    </lineage>
</organism>
<dbReference type="GO" id="GO:0005886">
    <property type="term" value="C:plasma membrane"/>
    <property type="evidence" value="ECO:0007669"/>
    <property type="project" value="TreeGrafter"/>
</dbReference>
<dbReference type="GO" id="GO:0070967">
    <property type="term" value="F:coenzyme F420 binding"/>
    <property type="evidence" value="ECO:0007669"/>
    <property type="project" value="TreeGrafter"/>
</dbReference>
<evidence type="ECO:0000256" key="2">
    <source>
        <dbReference type="ARBA" id="ARBA00049106"/>
    </source>
</evidence>
<dbReference type="InterPro" id="IPR004378">
    <property type="entry name" value="F420H2_quin_Rdtase"/>
</dbReference>
<evidence type="ECO:0000256" key="1">
    <source>
        <dbReference type="ARBA" id="ARBA00008710"/>
    </source>
</evidence>
<reference evidence="3 4" key="1">
    <citation type="submission" date="2020-06" db="EMBL/GenBank/DDBJ databases">
        <title>Nonomuraea sp. SMC257, a novel actinomycete isolated from soil.</title>
        <authorList>
            <person name="Chanama M."/>
        </authorList>
    </citation>
    <scope>NUCLEOTIDE SEQUENCE [LARGE SCALE GENOMIC DNA]</scope>
    <source>
        <strain evidence="3 4">SMC257</strain>
    </source>
</reference>
<dbReference type="NCBIfam" id="TIGR00026">
    <property type="entry name" value="hi_GC_TIGR00026"/>
    <property type="match status" value="1"/>
</dbReference>
<proteinExistence type="inferred from homology"/>
<gene>
    <name evidence="3" type="ORF">HTZ77_30175</name>
</gene>
<dbReference type="SUPFAM" id="SSF50475">
    <property type="entry name" value="FMN-binding split barrel"/>
    <property type="match status" value="1"/>
</dbReference>
<dbReference type="EMBL" id="JABWGN010000012">
    <property type="protein sequence ID" value="NUW35664.1"/>
    <property type="molecule type" value="Genomic_DNA"/>
</dbReference>
<accession>A0A7Y6IF74</accession>
<comment type="similarity">
    <text evidence="1">Belongs to the F420H(2)-dependent quinone reductase family.</text>
</comment>
<dbReference type="PANTHER" id="PTHR39428:SF1">
    <property type="entry name" value="F420H(2)-DEPENDENT QUINONE REDUCTASE RV1261C"/>
    <property type="match status" value="1"/>
</dbReference>
<comment type="catalytic activity">
    <reaction evidence="2">
        <text>oxidized coenzyme F420-(gamma-L-Glu)(n) + a quinol + H(+) = reduced coenzyme F420-(gamma-L-Glu)(n) + a quinone</text>
        <dbReference type="Rhea" id="RHEA:39663"/>
        <dbReference type="Rhea" id="RHEA-COMP:12939"/>
        <dbReference type="Rhea" id="RHEA-COMP:14378"/>
        <dbReference type="ChEBI" id="CHEBI:15378"/>
        <dbReference type="ChEBI" id="CHEBI:24646"/>
        <dbReference type="ChEBI" id="CHEBI:132124"/>
        <dbReference type="ChEBI" id="CHEBI:133980"/>
        <dbReference type="ChEBI" id="CHEBI:139511"/>
    </reaction>
</comment>
<dbReference type="Pfam" id="PF04075">
    <property type="entry name" value="F420H2_quin_red"/>
    <property type="match status" value="1"/>
</dbReference>
<comment type="caution">
    <text evidence="3">The sequence shown here is derived from an EMBL/GenBank/DDBJ whole genome shotgun (WGS) entry which is preliminary data.</text>
</comment>
<dbReference type="RefSeq" id="WP_175593111.1">
    <property type="nucleotide sequence ID" value="NZ_JABWGN010000012.1"/>
</dbReference>
<dbReference type="Proteomes" id="UP000586042">
    <property type="component" value="Unassembled WGS sequence"/>
</dbReference>
<dbReference type="InterPro" id="IPR012349">
    <property type="entry name" value="Split_barrel_FMN-bd"/>
</dbReference>
<dbReference type="GO" id="GO:0016491">
    <property type="term" value="F:oxidoreductase activity"/>
    <property type="evidence" value="ECO:0007669"/>
    <property type="project" value="InterPro"/>
</dbReference>
<evidence type="ECO:0000313" key="4">
    <source>
        <dbReference type="Proteomes" id="UP000586042"/>
    </source>
</evidence>
<sequence>MSQEPIDSPTTWVARHVKSYAESGGARGHLFHGAPTLLITTIGRRSGLPRRTALIYGRDGDRHLVVASNGGAADHPLWFHNLLARPQVKVQVGAEVFDAVARPAAEDERVRLWATMTEIWPRYIVYQRETTRQIPIVIIERAATSDLG</sequence>
<dbReference type="AlphaFoldDB" id="A0A7Y6IF74"/>
<keyword evidence="4" id="KW-1185">Reference proteome</keyword>
<dbReference type="Gene3D" id="2.30.110.10">
    <property type="entry name" value="Electron Transport, Fmn-binding Protein, Chain A"/>
    <property type="match status" value="1"/>
</dbReference>
<evidence type="ECO:0000313" key="3">
    <source>
        <dbReference type="EMBL" id="NUW35664.1"/>
    </source>
</evidence>
<protein>
    <submittedName>
        <fullName evidence="3">Nitroreductase family deazaflavin-dependent oxidoreductase</fullName>
    </submittedName>
</protein>